<evidence type="ECO:0000313" key="3">
    <source>
        <dbReference type="EMBL" id="KAJ3566207.1"/>
    </source>
</evidence>
<feature type="compositionally biased region" description="Basic and acidic residues" evidence="1">
    <location>
        <begin position="64"/>
        <end position="74"/>
    </location>
</feature>
<keyword evidence="4" id="KW-1185">Reference proteome</keyword>
<reference evidence="3" key="1">
    <citation type="submission" date="2022-07" db="EMBL/GenBank/DDBJ databases">
        <title>Genome Sequence of Xylaria arbuscula.</title>
        <authorList>
            <person name="Buettner E."/>
        </authorList>
    </citation>
    <scope>NUCLEOTIDE SEQUENCE</scope>
    <source>
        <strain evidence="3">VT107</strain>
    </source>
</reference>
<feature type="region of interest" description="Disordered" evidence="1">
    <location>
        <begin position="64"/>
        <end position="85"/>
    </location>
</feature>
<feature type="transmembrane region" description="Helical" evidence="2">
    <location>
        <begin position="37"/>
        <end position="58"/>
    </location>
</feature>
<protein>
    <submittedName>
        <fullName evidence="3">Uncharacterized protein</fullName>
    </submittedName>
</protein>
<evidence type="ECO:0000313" key="4">
    <source>
        <dbReference type="Proteomes" id="UP001148614"/>
    </source>
</evidence>
<accession>A0A9W8NB33</accession>
<comment type="caution">
    <text evidence="3">The sequence shown here is derived from an EMBL/GenBank/DDBJ whole genome shotgun (WGS) entry which is preliminary data.</text>
</comment>
<organism evidence="3 4">
    <name type="scientific">Xylaria arbuscula</name>
    <dbReference type="NCBI Taxonomy" id="114810"/>
    <lineage>
        <taxon>Eukaryota</taxon>
        <taxon>Fungi</taxon>
        <taxon>Dikarya</taxon>
        <taxon>Ascomycota</taxon>
        <taxon>Pezizomycotina</taxon>
        <taxon>Sordariomycetes</taxon>
        <taxon>Xylariomycetidae</taxon>
        <taxon>Xylariales</taxon>
        <taxon>Xylariaceae</taxon>
        <taxon>Xylaria</taxon>
    </lineage>
</organism>
<proteinExistence type="predicted"/>
<evidence type="ECO:0000256" key="2">
    <source>
        <dbReference type="SAM" id="Phobius"/>
    </source>
</evidence>
<gene>
    <name evidence="3" type="ORF">NPX13_g7224</name>
</gene>
<feature type="transmembrane region" description="Helical" evidence="2">
    <location>
        <begin position="12"/>
        <end position="31"/>
    </location>
</feature>
<name>A0A9W8NB33_9PEZI</name>
<feature type="compositionally biased region" description="Acidic residues" evidence="1">
    <location>
        <begin position="75"/>
        <end position="85"/>
    </location>
</feature>
<keyword evidence="2" id="KW-0472">Membrane</keyword>
<dbReference type="AlphaFoldDB" id="A0A9W8NB33"/>
<dbReference type="VEuPathDB" id="FungiDB:F4678DRAFT_476983"/>
<sequence length="85" mass="9594">MFRAIVLAGMNLGSNVINAWWTIVFYGASMAPWFRRGMWAMIAVSIALVIWTAGLSYFTARHERARKAEQSPEVREDEDGDSSKP</sequence>
<dbReference type="Proteomes" id="UP001148614">
    <property type="component" value="Unassembled WGS sequence"/>
</dbReference>
<evidence type="ECO:0000256" key="1">
    <source>
        <dbReference type="SAM" id="MobiDB-lite"/>
    </source>
</evidence>
<dbReference type="EMBL" id="JANPWZ010001386">
    <property type="protein sequence ID" value="KAJ3566207.1"/>
    <property type="molecule type" value="Genomic_DNA"/>
</dbReference>
<keyword evidence="2" id="KW-0812">Transmembrane</keyword>
<keyword evidence="2" id="KW-1133">Transmembrane helix</keyword>